<gene>
    <name evidence="1" type="ORF">MOO46_07130</name>
</gene>
<dbReference type="Proteomes" id="UP000831859">
    <property type="component" value="Chromosome"/>
</dbReference>
<protein>
    <submittedName>
        <fullName evidence="1">Uncharacterized protein</fullName>
    </submittedName>
</protein>
<dbReference type="Gene3D" id="1.10.1220.10">
    <property type="entry name" value="Met repressor-like"/>
    <property type="match status" value="1"/>
</dbReference>
<accession>A0ABY4PGY4</accession>
<dbReference type="InterPro" id="IPR013321">
    <property type="entry name" value="Arc_rbn_hlx_hlx"/>
</dbReference>
<dbReference type="EMBL" id="CP093362">
    <property type="protein sequence ID" value="UQS85004.1"/>
    <property type="molecule type" value="Genomic_DNA"/>
</dbReference>
<reference evidence="1 2" key="1">
    <citation type="journal article" date="2022" name="Int. J. Syst. Evol. Microbiol.">
        <title>Apilactobacillus apisilvae sp. nov., Nicolia spurrieriana gen. nov. sp. nov., Bombilactobacillus folatiphilus sp. nov. and Bombilactobacillus thymidiniphilus sp. nov., four new lactic acid bacterial isolates from stingless bees Tetragonula carbonaria and Austroplebeia australis.</title>
        <authorList>
            <person name="Oliphant S.A."/>
            <person name="Watson-Haigh N.S."/>
            <person name="Sumby K.M."/>
            <person name="Gardner J."/>
            <person name="Groom S."/>
            <person name="Jiranek V."/>
        </authorList>
    </citation>
    <scope>NUCLEOTIDE SEQUENCE [LARGE SCALE GENOMIC DNA]</scope>
    <source>
        <strain evidence="1 2">SG5_A10</strain>
    </source>
</reference>
<keyword evidence="2" id="KW-1185">Reference proteome</keyword>
<proteinExistence type="predicted"/>
<name>A0ABY4PGY4_9LACO</name>
<organism evidence="1 2">
    <name type="scientific">Apilactobacillus apisilvae</name>
    <dbReference type="NCBI Taxonomy" id="2923364"/>
    <lineage>
        <taxon>Bacteria</taxon>
        <taxon>Bacillati</taxon>
        <taxon>Bacillota</taxon>
        <taxon>Bacilli</taxon>
        <taxon>Lactobacillales</taxon>
        <taxon>Lactobacillaceae</taxon>
        <taxon>Apilactobacillus</taxon>
    </lineage>
</organism>
<evidence type="ECO:0000313" key="2">
    <source>
        <dbReference type="Proteomes" id="UP000831859"/>
    </source>
</evidence>
<sequence>MVLNNGICFNIARNSSVQYELDELSNGIPAKLDNQKSVKVSPMLDDYLLINSMIHGYKEMGNINQEISHEFAPCESDAECKFINLKK</sequence>
<dbReference type="RefSeq" id="WP_249510983.1">
    <property type="nucleotide sequence ID" value="NZ_CP093362.1"/>
</dbReference>
<evidence type="ECO:0000313" key="1">
    <source>
        <dbReference type="EMBL" id="UQS85004.1"/>
    </source>
</evidence>